<dbReference type="PANTHER" id="PTHR47959">
    <property type="entry name" value="ATP-DEPENDENT RNA HELICASE RHLE-RELATED"/>
    <property type="match status" value="1"/>
</dbReference>
<dbReference type="GO" id="GO:0016787">
    <property type="term" value="F:hydrolase activity"/>
    <property type="evidence" value="ECO:0007669"/>
    <property type="project" value="UniProtKB-KW"/>
</dbReference>
<dbReference type="Gene3D" id="3.40.50.300">
    <property type="entry name" value="P-loop containing nucleotide triphosphate hydrolases"/>
    <property type="match status" value="2"/>
</dbReference>
<evidence type="ECO:0000259" key="9">
    <source>
        <dbReference type="PROSITE" id="PS51194"/>
    </source>
</evidence>
<gene>
    <name evidence="11" type="ORF">C1645_819716</name>
</gene>
<feature type="domain" description="Helicase C-terminal" evidence="9">
    <location>
        <begin position="245"/>
        <end position="407"/>
    </location>
</feature>
<dbReference type="InterPro" id="IPR011545">
    <property type="entry name" value="DEAD/DEAH_box_helicase_dom"/>
</dbReference>
<organism evidence="11 12">
    <name type="scientific">Glomus cerebriforme</name>
    <dbReference type="NCBI Taxonomy" id="658196"/>
    <lineage>
        <taxon>Eukaryota</taxon>
        <taxon>Fungi</taxon>
        <taxon>Fungi incertae sedis</taxon>
        <taxon>Mucoromycota</taxon>
        <taxon>Glomeromycotina</taxon>
        <taxon>Glomeromycetes</taxon>
        <taxon>Glomerales</taxon>
        <taxon>Glomeraceae</taxon>
        <taxon>Glomus</taxon>
    </lineage>
</organism>
<evidence type="ECO:0000256" key="5">
    <source>
        <dbReference type="ARBA" id="ARBA00022884"/>
    </source>
</evidence>
<dbReference type="CDD" id="cd17955">
    <property type="entry name" value="DEADc_DDX49"/>
    <property type="match status" value="1"/>
</dbReference>
<dbReference type="Pfam" id="PF00271">
    <property type="entry name" value="Helicase_C"/>
    <property type="match status" value="1"/>
</dbReference>
<dbReference type="InterPro" id="IPR014014">
    <property type="entry name" value="RNA_helicase_DEAD_Q_motif"/>
</dbReference>
<dbReference type="InterPro" id="IPR027417">
    <property type="entry name" value="P-loop_NTPase"/>
</dbReference>
<dbReference type="SUPFAM" id="SSF52540">
    <property type="entry name" value="P-loop containing nucleoside triphosphate hydrolases"/>
    <property type="match status" value="1"/>
</dbReference>
<dbReference type="PANTHER" id="PTHR47959:SF24">
    <property type="entry name" value="ATP-DEPENDENT RNA HELICASE"/>
    <property type="match status" value="1"/>
</dbReference>
<evidence type="ECO:0000256" key="6">
    <source>
        <dbReference type="PROSITE-ProRule" id="PRU00552"/>
    </source>
</evidence>
<feature type="domain" description="DEAD-box RNA helicase Q" evidence="10">
    <location>
        <begin position="28"/>
        <end position="56"/>
    </location>
</feature>
<dbReference type="EMBL" id="QKYT01000109">
    <property type="protein sequence ID" value="RIA93182.1"/>
    <property type="molecule type" value="Genomic_DNA"/>
</dbReference>
<sequence>MLLLNDKNNDSLESEKFINENKSQEISKTFEELGLNQWLIDALRAMSIKFPSEIQKACIPPILKGKDCIGGAKTGSGKTAAFALPILQKLSEDPFGVFALVLTPTRELAFQIADQFRVIGKSINLKECVVVGGLDMMNQSLHLSRKPHVVIATPGRLVDHINSSAIAPCLSRIKFLVLDEADRLLSDTFAEDLAVIFDTIPEKRQTLLFTATMTENILQLQDAQEDPNKKPFVYQVKSDISTVSTLSQFYVFIPSHIREPYLTHLLRSEELSNKSTIIFCGRCRTAELLRVMLVELDIRCTSLHSTMSQQERLNSLGKFKAEVVKVLIATDVGSRGLDIPTVQLVINFDIPRDPTDYIHRVGRTARAGRGGIALSIVTERDIELVQNIETRINKKMEEWKINENKVLESLNEITTAKRVATMHLHDTNFGASKEIQKKKRSILEAENTKTVNSKKKFKKMKKGKDKITN</sequence>
<dbReference type="CDD" id="cd18787">
    <property type="entry name" value="SF2_C_DEAD"/>
    <property type="match status" value="1"/>
</dbReference>
<dbReference type="STRING" id="658196.A0A397T5Q8"/>
<dbReference type="GO" id="GO:0003724">
    <property type="term" value="F:RNA helicase activity"/>
    <property type="evidence" value="ECO:0007669"/>
    <property type="project" value="InterPro"/>
</dbReference>
<dbReference type="PROSITE" id="PS51195">
    <property type="entry name" value="Q_MOTIF"/>
    <property type="match status" value="1"/>
</dbReference>
<keyword evidence="3 7" id="KW-0347">Helicase</keyword>
<dbReference type="InterPro" id="IPR001650">
    <property type="entry name" value="Helicase_C-like"/>
</dbReference>
<dbReference type="PROSITE" id="PS00039">
    <property type="entry name" value="DEAD_ATP_HELICASE"/>
    <property type="match status" value="1"/>
</dbReference>
<dbReference type="InterPro" id="IPR000629">
    <property type="entry name" value="RNA-helicase_DEAD-box_CS"/>
</dbReference>
<feature type="short sequence motif" description="Q motif" evidence="6">
    <location>
        <begin position="28"/>
        <end position="56"/>
    </location>
</feature>
<proteinExistence type="inferred from homology"/>
<evidence type="ECO:0000256" key="7">
    <source>
        <dbReference type="RuleBase" id="RU000492"/>
    </source>
</evidence>
<comment type="similarity">
    <text evidence="7">Belongs to the DEAD box helicase family.</text>
</comment>
<reference evidence="11 12" key="1">
    <citation type="submission" date="2018-06" db="EMBL/GenBank/DDBJ databases">
        <title>Comparative genomics reveals the genomic features of Rhizophagus irregularis, R. cerebriforme, R. diaphanum and Gigaspora rosea, and their symbiotic lifestyle signature.</title>
        <authorList>
            <person name="Morin E."/>
            <person name="San Clemente H."/>
            <person name="Chen E.C.H."/>
            <person name="De La Providencia I."/>
            <person name="Hainaut M."/>
            <person name="Kuo A."/>
            <person name="Kohler A."/>
            <person name="Murat C."/>
            <person name="Tang N."/>
            <person name="Roy S."/>
            <person name="Loubradou J."/>
            <person name="Henrissat B."/>
            <person name="Grigoriev I.V."/>
            <person name="Corradi N."/>
            <person name="Roux C."/>
            <person name="Martin F.M."/>
        </authorList>
    </citation>
    <scope>NUCLEOTIDE SEQUENCE [LARGE SCALE GENOMIC DNA]</scope>
    <source>
        <strain evidence="11 12">DAOM 227022</strain>
    </source>
</reference>
<evidence type="ECO:0000259" key="10">
    <source>
        <dbReference type="PROSITE" id="PS51195"/>
    </source>
</evidence>
<dbReference type="InterPro" id="IPR050079">
    <property type="entry name" value="DEAD_box_RNA_helicase"/>
</dbReference>
<evidence type="ECO:0000259" key="8">
    <source>
        <dbReference type="PROSITE" id="PS51192"/>
    </source>
</evidence>
<keyword evidence="4 7" id="KW-0067">ATP-binding</keyword>
<keyword evidence="5" id="KW-0694">RNA-binding</keyword>
<dbReference type="GO" id="GO:0003723">
    <property type="term" value="F:RNA binding"/>
    <property type="evidence" value="ECO:0007669"/>
    <property type="project" value="UniProtKB-KW"/>
</dbReference>
<dbReference type="PROSITE" id="PS51194">
    <property type="entry name" value="HELICASE_CTER"/>
    <property type="match status" value="1"/>
</dbReference>
<evidence type="ECO:0000256" key="4">
    <source>
        <dbReference type="ARBA" id="ARBA00022840"/>
    </source>
</evidence>
<dbReference type="OrthoDB" id="10261904at2759"/>
<dbReference type="GO" id="GO:0005829">
    <property type="term" value="C:cytosol"/>
    <property type="evidence" value="ECO:0007669"/>
    <property type="project" value="TreeGrafter"/>
</dbReference>
<keyword evidence="1 7" id="KW-0547">Nucleotide-binding</keyword>
<evidence type="ECO:0000256" key="2">
    <source>
        <dbReference type="ARBA" id="ARBA00022801"/>
    </source>
</evidence>
<protein>
    <submittedName>
        <fullName evidence="11">P-loop containing nucleoside triphosphate hydrolase protein</fullName>
    </submittedName>
</protein>
<evidence type="ECO:0000256" key="3">
    <source>
        <dbReference type="ARBA" id="ARBA00022806"/>
    </source>
</evidence>
<accession>A0A397T5Q8</accession>
<dbReference type="SMART" id="SM00490">
    <property type="entry name" value="HELICc"/>
    <property type="match status" value="1"/>
</dbReference>
<name>A0A397T5Q8_9GLOM</name>
<dbReference type="Proteomes" id="UP000265703">
    <property type="component" value="Unassembled WGS sequence"/>
</dbReference>
<dbReference type="PROSITE" id="PS51192">
    <property type="entry name" value="HELICASE_ATP_BIND_1"/>
    <property type="match status" value="1"/>
</dbReference>
<evidence type="ECO:0000313" key="11">
    <source>
        <dbReference type="EMBL" id="RIA93182.1"/>
    </source>
</evidence>
<dbReference type="InterPro" id="IPR014001">
    <property type="entry name" value="Helicase_ATP-bd"/>
</dbReference>
<comment type="caution">
    <text evidence="11">The sequence shown here is derived from an EMBL/GenBank/DDBJ whole genome shotgun (WGS) entry which is preliminary data.</text>
</comment>
<dbReference type="GO" id="GO:0005524">
    <property type="term" value="F:ATP binding"/>
    <property type="evidence" value="ECO:0007669"/>
    <property type="project" value="UniProtKB-KW"/>
</dbReference>
<evidence type="ECO:0000313" key="12">
    <source>
        <dbReference type="Proteomes" id="UP000265703"/>
    </source>
</evidence>
<keyword evidence="2 7" id="KW-0378">Hydrolase</keyword>
<keyword evidence="12" id="KW-1185">Reference proteome</keyword>
<evidence type="ECO:0000256" key="1">
    <source>
        <dbReference type="ARBA" id="ARBA00022741"/>
    </source>
</evidence>
<dbReference type="SMART" id="SM00487">
    <property type="entry name" value="DEXDc"/>
    <property type="match status" value="1"/>
</dbReference>
<dbReference type="Pfam" id="PF00270">
    <property type="entry name" value="DEAD"/>
    <property type="match status" value="1"/>
</dbReference>
<dbReference type="AlphaFoldDB" id="A0A397T5Q8"/>
<feature type="domain" description="Helicase ATP-binding" evidence="8">
    <location>
        <begin position="59"/>
        <end position="231"/>
    </location>
</feature>